<protein>
    <submittedName>
        <fullName evidence="6">Acyl-CoA thioesterase/BAAT N-terminal domain-containing protein</fullName>
    </submittedName>
</protein>
<evidence type="ECO:0000256" key="1">
    <source>
        <dbReference type="ARBA" id="ARBA00006538"/>
    </source>
</evidence>
<sequence length="431" mass="45543">MAPTGKARAVLGVLLLAFAAACSDGAGSDDARKPDTGHAAIHVDRPEALADERIRVRVSGLGRHDRVTVTAVARDQRGQPWGAQGDFRADGSGELDLAEAAPAGGRPYAKPDSMGLLKAMLPQRGPGVKMIGSGDAFSYHPPSPAEQRSYDVRLTVTENGKQLAGRTVERRWLTEKVRHRKLTVAEDRIDGEMYTPPAGERRRPPVLVFGGSEGGNSGEYAAALLAAHGYPALSLCYFRCGKGSGRPDAINMIELGYFTHAARVLGREPGADPGRLAVMGNSRGSEIAQLLAQRRPSVFRDVIAYAPSAKVNGPYLAGPSGRAAWADDGRPVPAGPIPLDRVRGTVLAVAGGNDKMWGAADAARSIAARRNADGRRHQQATYPDAGHHVNWFPYGQPGQEGGANGSVVATSAADQVARQDSWAQVLKLLGH</sequence>
<evidence type="ECO:0000256" key="3">
    <source>
        <dbReference type="SAM" id="SignalP"/>
    </source>
</evidence>
<comment type="caution">
    <text evidence="6">The sequence shown here is derived from an EMBL/GenBank/DDBJ whole genome shotgun (WGS) entry which is preliminary data.</text>
</comment>
<feature type="domain" description="Acyl-CoA thioester hydrolase/bile acid-CoA amino acid N-acetyltransferase" evidence="4">
    <location>
        <begin position="51"/>
        <end position="182"/>
    </location>
</feature>
<evidence type="ECO:0000313" key="6">
    <source>
        <dbReference type="EMBL" id="MFC4492729.1"/>
    </source>
</evidence>
<comment type="similarity">
    <text evidence="1">Belongs to the C/M/P thioester hydrolase family.</text>
</comment>
<dbReference type="Gene3D" id="3.40.50.1820">
    <property type="entry name" value="alpha/beta hydrolase"/>
    <property type="match status" value="1"/>
</dbReference>
<evidence type="ECO:0000256" key="2">
    <source>
        <dbReference type="SAM" id="MobiDB-lite"/>
    </source>
</evidence>
<evidence type="ECO:0000313" key="7">
    <source>
        <dbReference type="Proteomes" id="UP001595997"/>
    </source>
</evidence>
<dbReference type="Pfam" id="PF04775">
    <property type="entry name" value="Bile_Hydr_Trans"/>
    <property type="match status" value="1"/>
</dbReference>
<dbReference type="InterPro" id="IPR029058">
    <property type="entry name" value="AB_hydrolase_fold"/>
</dbReference>
<evidence type="ECO:0000259" key="4">
    <source>
        <dbReference type="Pfam" id="PF04775"/>
    </source>
</evidence>
<feature type="domain" description="BAAT/Acyl-CoA thioester hydrolase C-terminal" evidence="5">
    <location>
        <begin position="337"/>
        <end position="394"/>
    </location>
</feature>
<dbReference type="InterPro" id="IPR016662">
    <property type="entry name" value="Acyl-CoA_thioEstase_long-chain"/>
</dbReference>
<dbReference type="PROSITE" id="PS51257">
    <property type="entry name" value="PROKAR_LIPOPROTEIN"/>
    <property type="match status" value="1"/>
</dbReference>
<keyword evidence="3" id="KW-0732">Signal</keyword>
<reference evidence="7" key="1">
    <citation type="journal article" date="2019" name="Int. J. Syst. Evol. Microbiol.">
        <title>The Global Catalogue of Microorganisms (GCM) 10K type strain sequencing project: providing services to taxonomists for standard genome sequencing and annotation.</title>
        <authorList>
            <consortium name="The Broad Institute Genomics Platform"/>
            <consortium name="The Broad Institute Genome Sequencing Center for Infectious Disease"/>
            <person name="Wu L."/>
            <person name="Ma J."/>
        </authorList>
    </citation>
    <scope>NUCLEOTIDE SEQUENCE [LARGE SCALE GENOMIC DNA]</scope>
    <source>
        <strain evidence="7">CGMCC 4.7357</strain>
    </source>
</reference>
<keyword evidence="7" id="KW-1185">Reference proteome</keyword>
<proteinExistence type="inferred from homology"/>
<dbReference type="Pfam" id="PF08840">
    <property type="entry name" value="BAAT_C"/>
    <property type="match status" value="1"/>
</dbReference>
<feature type="region of interest" description="Disordered" evidence="2">
    <location>
        <begin position="370"/>
        <end position="406"/>
    </location>
</feature>
<dbReference type="SUPFAM" id="SSF53474">
    <property type="entry name" value="alpha/beta-Hydrolases"/>
    <property type="match status" value="1"/>
</dbReference>
<dbReference type="PANTHER" id="PTHR10824:SF4">
    <property type="entry name" value="ACYL-COENZYME A THIOESTERASE 1-LIKE"/>
    <property type="match status" value="1"/>
</dbReference>
<accession>A0ABV9A195</accession>
<organism evidence="6 7">
    <name type="scientific">Streptomyces ovatisporus</name>
    <dbReference type="NCBI Taxonomy" id="1128682"/>
    <lineage>
        <taxon>Bacteria</taxon>
        <taxon>Bacillati</taxon>
        <taxon>Actinomycetota</taxon>
        <taxon>Actinomycetes</taxon>
        <taxon>Kitasatosporales</taxon>
        <taxon>Streptomycetaceae</taxon>
        <taxon>Streptomyces</taxon>
    </lineage>
</organism>
<dbReference type="Gene3D" id="2.60.40.2240">
    <property type="entry name" value="Acyl-CoA thioester hydrolase/BAAT N-terminal domain"/>
    <property type="match status" value="1"/>
</dbReference>
<dbReference type="InterPro" id="IPR014940">
    <property type="entry name" value="BAAT_C"/>
</dbReference>
<dbReference type="RefSeq" id="WP_386440788.1">
    <property type="nucleotide sequence ID" value="NZ_JBHSFH010000002.1"/>
</dbReference>
<dbReference type="PIRSF" id="PIRSF016521">
    <property type="entry name" value="Acyl-CoA_hydro"/>
    <property type="match status" value="1"/>
</dbReference>
<name>A0ABV9A195_9ACTN</name>
<dbReference type="Proteomes" id="UP001595997">
    <property type="component" value="Unassembled WGS sequence"/>
</dbReference>
<feature type="chain" id="PRO_5047342559" evidence="3">
    <location>
        <begin position="27"/>
        <end position="431"/>
    </location>
</feature>
<dbReference type="EMBL" id="JBHSFH010000002">
    <property type="protein sequence ID" value="MFC4492729.1"/>
    <property type="molecule type" value="Genomic_DNA"/>
</dbReference>
<dbReference type="PANTHER" id="PTHR10824">
    <property type="entry name" value="ACYL-COENZYME A THIOESTERASE-RELATED"/>
    <property type="match status" value="1"/>
</dbReference>
<dbReference type="InterPro" id="IPR006862">
    <property type="entry name" value="Thio_Ohase/aa_AcTrfase"/>
</dbReference>
<dbReference type="InterPro" id="IPR042490">
    <property type="entry name" value="Thio_Ohase/BAAT_N"/>
</dbReference>
<evidence type="ECO:0000259" key="5">
    <source>
        <dbReference type="Pfam" id="PF08840"/>
    </source>
</evidence>
<gene>
    <name evidence="6" type="ORF">ACFPA8_01080</name>
</gene>
<feature type="signal peptide" evidence="3">
    <location>
        <begin position="1"/>
        <end position="26"/>
    </location>
</feature>